<proteinExistence type="predicted"/>
<name>A0A9W5X5V6_9BACI</name>
<dbReference type="EMBL" id="BMJD01000020">
    <property type="protein sequence ID" value="GGB46986.1"/>
    <property type="molecule type" value="Genomic_DNA"/>
</dbReference>
<evidence type="ECO:0000313" key="2">
    <source>
        <dbReference type="Proteomes" id="UP000621492"/>
    </source>
</evidence>
<comment type="caution">
    <text evidence="1">The sequence shown here is derived from an EMBL/GenBank/DDBJ whole genome shotgun (WGS) entry which is preliminary data.</text>
</comment>
<reference evidence="1" key="1">
    <citation type="journal article" date="2014" name="Int. J. Syst. Evol. Microbiol.">
        <title>Complete genome sequence of Corynebacterium casei LMG S-19264T (=DSM 44701T), isolated from a smear-ripened cheese.</title>
        <authorList>
            <consortium name="US DOE Joint Genome Institute (JGI-PGF)"/>
            <person name="Walter F."/>
            <person name="Albersmeier A."/>
            <person name="Kalinowski J."/>
            <person name="Ruckert C."/>
        </authorList>
    </citation>
    <scope>NUCLEOTIDE SEQUENCE</scope>
    <source>
        <strain evidence="1">CGMCC 1.15454</strain>
    </source>
</reference>
<protein>
    <recommendedName>
        <fullName evidence="3">YjzC family protein</fullName>
    </recommendedName>
</protein>
<sequence>MEKQTREYRTGQGVPAKGEYICQSGERVKFNENDSFPVCPISGEETTWKHEDR</sequence>
<dbReference type="RefSeq" id="WP_188725295.1">
    <property type="nucleotide sequence ID" value="NZ_BMJD01000020.1"/>
</dbReference>
<dbReference type="Proteomes" id="UP000621492">
    <property type="component" value="Unassembled WGS sequence"/>
</dbReference>
<keyword evidence="2" id="KW-1185">Reference proteome</keyword>
<organism evidence="1 2">
    <name type="scientific">Lentibacillus populi</name>
    <dbReference type="NCBI Taxonomy" id="1827502"/>
    <lineage>
        <taxon>Bacteria</taxon>
        <taxon>Bacillati</taxon>
        <taxon>Bacillota</taxon>
        <taxon>Bacilli</taxon>
        <taxon>Bacillales</taxon>
        <taxon>Bacillaceae</taxon>
        <taxon>Lentibacillus</taxon>
    </lineage>
</organism>
<evidence type="ECO:0000313" key="1">
    <source>
        <dbReference type="EMBL" id="GGB46986.1"/>
    </source>
</evidence>
<dbReference type="AlphaFoldDB" id="A0A9W5X5V6"/>
<evidence type="ECO:0008006" key="3">
    <source>
        <dbReference type="Google" id="ProtNLM"/>
    </source>
</evidence>
<reference evidence="1" key="2">
    <citation type="submission" date="2020-09" db="EMBL/GenBank/DDBJ databases">
        <authorList>
            <person name="Sun Q."/>
            <person name="Zhou Y."/>
        </authorList>
    </citation>
    <scope>NUCLEOTIDE SEQUENCE</scope>
    <source>
        <strain evidence="1">CGMCC 1.15454</strain>
    </source>
</reference>
<accession>A0A9W5X5V6</accession>
<gene>
    <name evidence="1" type="ORF">GCM10011409_25630</name>
</gene>